<dbReference type="PANTHER" id="PTHR43625:SF40">
    <property type="entry name" value="ALDO-KETO REDUCTASE YAKC [NADP(+)]"/>
    <property type="match status" value="1"/>
</dbReference>
<name>A0ABP0VX78_9BRYO</name>
<dbReference type="InterPro" id="IPR036812">
    <property type="entry name" value="NAD(P)_OxRdtase_dom_sf"/>
</dbReference>
<dbReference type="InterPro" id="IPR023210">
    <property type="entry name" value="NADP_OxRdtase_dom"/>
</dbReference>
<evidence type="ECO:0000256" key="1">
    <source>
        <dbReference type="ARBA" id="ARBA00023002"/>
    </source>
</evidence>
<dbReference type="Proteomes" id="UP001497444">
    <property type="component" value="Chromosome 11"/>
</dbReference>
<proteinExistence type="predicted"/>
<organism evidence="3 4">
    <name type="scientific">Sphagnum jensenii</name>
    <dbReference type="NCBI Taxonomy" id="128206"/>
    <lineage>
        <taxon>Eukaryota</taxon>
        <taxon>Viridiplantae</taxon>
        <taxon>Streptophyta</taxon>
        <taxon>Embryophyta</taxon>
        <taxon>Bryophyta</taxon>
        <taxon>Sphagnophytina</taxon>
        <taxon>Sphagnopsida</taxon>
        <taxon>Sphagnales</taxon>
        <taxon>Sphagnaceae</taxon>
        <taxon>Sphagnum</taxon>
    </lineage>
</organism>
<evidence type="ECO:0000313" key="4">
    <source>
        <dbReference type="Proteomes" id="UP001497444"/>
    </source>
</evidence>
<keyword evidence="4" id="KW-1185">Reference proteome</keyword>
<feature type="domain" description="NADP-dependent oxidoreductase" evidence="2">
    <location>
        <begin position="22"/>
        <end position="75"/>
    </location>
</feature>
<dbReference type="PANTHER" id="PTHR43625">
    <property type="entry name" value="AFLATOXIN B1 ALDEHYDE REDUCTASE"/>
    <property type="match status" value="1"/>
</dbReference>
<protein>
    <recommendedName>
        <fullName evidence="2">NADP-dependent oxidoreductase domain-containing protein</fullName>
    </recommendedName>
</protein>
<reference evidence="3" key="1">
    <citation type="submission" date="2024-02" db="EMBL/GenBank/DDBJ databases">
        <authorList>
            <consortium name="ELIXIR-Norway"/>
            <consortium name="Elixir Norway"/>
        </authorList>
    </citation>
    <scope>NUCLEOTIDE SEQUENCE</scope>
</reference>
<dbReference type="Pfam" id="PF00248">
    <property type="entry name" value="Aldo_ket_red"/>
    <property type="match status" value="1"/>
</dbReference>
<dbReference type="InterPro" id="IPR050791">
    <property type="entry name" value="Aldo-Keto_reductase"/>
</dbReference>
<dbReference type="EMBL" id="OZ020106">
    <property type="protein sequence ID" value="CAK9258496.1"/>
    <property type="molecule type" value="Genomic_DNA"/>
</dbReference>
<dbReference type="SUPFAM" id="SSF51430">
    <property type="entry name" value="NAD(P)-linked oxidoreductase"/>
    <property type="match status" value="1"/>
</dbReference>
<accession>A0ABP0VX78</accession>
<dbReference type="Gene3D" id="3.20.20.100">
    <property type="entry name" value="NADP-dependent oxidoreductase domain"/>
    <property type="match status" value="1"/>
</dbReference>
<sequence length="87" mass="9448">MALLQPVPRTKLGSQGLEVSRLGLGCMGMSSFYGPARPEEEMVELIRYAVEQLGVTLLDTSDTYGPFTNEVLIGKPSGSWLSGWPET</sequence>
<gene>
    <name evidence="3" type="ORF">CSSPJE1EN1_LOCUS3974</name>
</gene>
<evidence type="ECO:0000313" key="3">
    <source>
        <dbReference type="EMBL" id="CAK9258496.1"/>
    </source>
</evidence>
<keyword evidence="1" id="KW-0560">Oxidoreductase</keyword>
<evidence type="ECO:0000259" key="2">
    <source>
        <dbReference type="Pfam" id="PF00248"/>
    </source>
</evidence>